<dbReference type="InterPro" id="IPR001247">
    <property type="entry name" value="ExoRNase_PH_dom1"/>
</dbReference>
<dbReference type="GO" id="GO:0000175">
    <property type="term" value="F:3'-5'-RNA exonuclease activity"/>
    <property type="evidence" value="ECO:0007669"/>
    <property type="project" value="UniProtKB-UniRule"/>
</dbReference>
<dbReference type="SUPFAM" id="SSF54211">
    <property type="entry name" value="Ribosomal protein S5 domain 2-like"/>
    <property type="match status" value="1"/>
</dbReference>
<keyword evidence="6 9" id="KW-0808">Transferase</keyword>
<keyword evidence="5" id="KW-0694">RNA-binding</keyword>
<dbReference type="GO" id="GO:0008033">
    <property type="term" value="P:tRNA processing"/>
    <property type="evidence" value="ECO:0007669"/>
    <property type="project" value="UniProtKB-UniRule"/>
</dbReference>
<protein>
    <recommendedName>
        <fullName evidence="6">Ribonuclease PH</fullName>
        <shortName evidence="6">RNase PH</shortName>
        <ecNumber evidence="6">2.7.7.56</ecNumber>
    </recommendedName>
    <alternativeName>
        <fullName evidence="6">tRNA nucleotidyltransferase</fullName>
    </alternativeName>
</protein>
<dbReference type="Pfam" id="PF03725">
    <property type="entry name" value="RNase_PH_C"/>
    <property type="match status" value="1"/>
</dbReference>
<feature type="binding site" evidence="6">
    <location>
        <position position="86"/>
    </location>
    <ligand>
        <name>phosphate</name>
        <dbReference type="ChEBI" id="CHEBI:43474"/>
        <note>substrate</note>
    </ligand>
</feature>
<accession>A0A1V6CCR4</accession>
<keyword evidence="2 6" id="KW-0698">rRNA processing</keyword>
<sequence>MNTQRKDGRKYDELRPIKITRRVSKYAIGSALIEMGETKVLCCVTVEDKVPSFLKGTGNGWLTAEYGMLPASTPERNLRTNNQSGRSQEIKRIIGRVLRSAVNLKNLGERTIVVDCDVLQADGGTRTASINGAFCALIDGLVLMKKRNLLMLPILRDCIGAVSVGIVNGNIYLDLNYSEDSIAEVDFNVIMNSKGEFAEIQGAAEGMFFTHKELDELIEISKKGINQIIHLEREILKNELQILSGY</sequence>
<comment type="caution">
    <text evidence="9">The sequence shown here is derived from an EMBL/GenBank/DDBJ whole genome shotgun (WGS) entry which is preliminary data.</text>
</comment>
<dbReference type="GO" id="GO:0016075">
    <property type="term" value="P:rRNA catabolic process"/>
    <property type="evidence" value="ECO:0007669"/>
    <property type="project" value="UniProtKB-UniRule"/>
</dbReference>
<dbReference type="InterPro" id="IPR036345">
    <property type="entry name" value="ExoRNase_PH_dom2_sf"/>
</dbReference>
<dbReference type="EC" id="2.7.7.56" evidence="6"/>
<dbReference type="GO" id="GO:0009022">
    <property type="term" value="F:tRNA nucleotidyltransferase activity"/>
    <property type="evidence" value="ECO:0007669"/>
    <property type="project" value="UniProtKB-UniRule"/>
</dbReference>
<evidence type="ECO:0000256" key="5">
    <source>
        <dbReference type="ARBA" id="ARBA00022884"/>
    </source>
</evidence>
<organism evidence="9">
    <name type="scientific">candidate division TA06 bacterium ADurb.Bin131</name>
    <dbReference type="NCBI Taxonomy" id="1852827"/>
    <lineage>
        <taxon>Bacteria</taxon>
        <taxon>Bacteria division TA06</taxon>
    </lineage>
</organism>
<evidence type="ECO:0000256" key="6">
    <source>
        <dbReference type="HAMAP-Rule" id="MF_00564"/>
    </source>
</evidence>
<comment type="subunit">
    <text evidence="6">Homohexameric ring arranged as a trimer of dimers.</text>
</comment>
<dbReference type="InterPro" id="IPR002381">
    <property type="entry name" value="RNase_PH_bac-type"/>
</dbReference>
<dbReference type="GO" id="GO:0031125">
    <property type="term" value="P:rRNA 3'-end processing"/>
    <property type="evidence" value="ECO:0007669"/>
    <property type="project" value="UniProtKB-ARBA"/>
</dbReference>
<dbReference type="SUPFAM" id="SSF55666">
    <property type="entry name" value="Ribonuclease PH domain 2-like"/>
    <property type="match status" value="1"/>
</dbReference>
<dbReference type="PANTHER" id="PTHR11953:SF0">
    <property type="entry name" value="EXOSOME COMPLEX COMPONENT RRP41"/>
    <property type="match status" value="1"/>
</dbReference>
<dbReference type="Proteomes" id="UP000485562">
    <property type="component" value="Unassembled WGS sequence"/>
</dbReference>
<comment type="catalytic activity">
    <reaction evidence="6">
        <text>tRNA(n+1) + phosphate = tRNA(n) + a ribonucleoside 5'-diphosphate</text>
        <dbReference type="Rhea" id="RHEA:10628"/>
        <dbReference type="Rhea" id="RHEA-COMP:17343"/>
        <dbReference type="Rhea" id="RHEA-COMP:17344"/>
        <dbReference type="ChEBI" id="CHEBI:43474"/>
        <dbReference type="ChEBI" id="CHEBI:57930"/>
        <dbReference type="ChEBI" id="CHEBI:173114"/>
        <dbReference type="EC" id="2.7.7.56"/>
    </reaction>
</comment>
<comment type="similarity">
    <text evidence="1 6">Belongs to the RNase PH family.</text>
</comment>
<dbReference type="HAMAP" id="MF_00564">
    <property type="entry name" value="RNase_PH"/>
    <property type="match status" value="1"/>
</dbReference>
<reference evidence="9" key="1">
    <citation type="submission" date="2017-02" db="EMBL/GenBank/DDBJ databases">
        <title>Delving into the versatile metabolic prowess of the omnipresent phylum Bacteroidetes.</title>
        <authorList>
            <person name="Nobu M.K."/>
            <person name="Mei R."/>
            <person name="Narihiro T."/>
            <person name="Kuroda K."/>
            <person name="Liu W.-T."/>
        </authorList>
    </citation>
    <scope>NUCLEOTIDE SEQUENCE</scope>
    <source>
        <strain evidence="9">ADurb.Bin131</strain>
    </source>
</reference>
<dbReference type="GO" id="GO:0000049">
    <property type="term" value="F:tRNA binding"/>
    <property type="evidence" value="ECO:0007669"/>
    <property type="project" value="UniProtKB-UniRule"/>
</dbReference>
<dbReference type="InterPro" id="IPR018336">
    <property type="entry name" value="RNase_PH_CS"/>
</dbReference>
<evidence type="ECO:0000259" key="7">
    <source>
        <dbReference type="Pfam" id="PF01138"/>
    </source>
</evidence>
<dbReference type="AlphaFoldDB" id="A0A1V6CCR4"/>
<keyword evidence="3 6" id="KW-0820">tRNA-binding</keyword>
<evidence type="ECO:0000256" key="2">
    <source>
        <dbReference type="ARBA" id="ARBA00022552"/>
    </source>
</evidence>
<comment type="function">
    <text evidence="6">Phosphorolytic 3'-5' exoribonuclease that plays an important role in tRNA 3'-end maturation. Removes nucleotide residues following the 3'-CCA terminus of tRNAs; can also add nucleotides to the ends of RNA molecules by using nucleoside diphosphates as substrates, but this may not be physiologically important. Probably plays a role in initiation of 16S rRNA degradation (leading to ribosome degradation) during starvation.</text>
</comment>
<dbReference type="Gene3D" id="3.30.230.70">
    <property type="entry name" value="GHMP Kinase, N-terminal domain"/>
    <property type="match status" value="1"/>
</dbReference>
<gene>
    <name evidence="6 9" type="primary">rph</name>
    <name evidence="9" type="ORF">BWX89_00394</name>
</gene>
<dbReference type="PANTHER" id="PTHR11953">
    <property type="entry name" value="EXOSOME COMPLEX COMPONENT"/>
    <property type="match status" value="1"/>
</dbReference>
<dbReference type="PROSITE" id="PS01277">
    <property type="entry name" value="RIBONUCLEASE_PH"/>
    <property type="match status" value="1"/>
</dbReference>
<dbReference type="EMBL" id="MWDQ01000033">
    <property type="protein sequence ID" value="OQB74681.1"/>
    <property type="molecule type" value="Genomic_DNA"/>
</dbReference>
<keyword evidence="6 9" id="KW-0548">Nucleotidyltransferase</keyword>
<dbReference type="InterPro" id="IPR015847">
    <property type="entry name" value="ExoRNase_PH_dom2"/>
</dbReference>
<dbReference type="InterPro" id="IPR050080">
    <property type="entry name" value="RNase_PH"/>
</dbReference>
<feature type="binding site" evidence="6">
    <location>
        <begin position="124"/>
        <end position="126"/>
    </location>
    <ligand>
        <name>phosphate</name>
        <dbReference type="ChEBI" id="CHEBI:43474"/>
        <note>substrate</note>
    </ligand>
</feature>
<dbReference type="NCBIfam" id="TIGR01966">
    <property type="entry name" value="RNasePH"/>
    <property type="match status" value="1"/>
</dbReference>
<evidence type="ECO:0000256" key="3">
    <source>
        <dbReference type="ARBA" id="ARBA00022555"/>
    </source>
</evidence>
<dbReference type="FunFam" id="3.30.230.70:FF:000003">
    <property type="entry name" value="Ribonuclease PH"/>
    <property type="match status" value="1"/>
</dbReference>
<proteinExistence type="inferred from homology"/>
<evidence type="ECO:0000259" key="8">
    <source>
        <dbReference type="Pfam" id="PF03725"/>
    </source>
</evidence>
<feature type="domain" description="Exoribonuclease phosphorolytic" evidence="8">
    <location>
        <begin position="159"/>
        <end position="224"/>
    </location>
</feature>
<dbReference type="Pfam" id="PF01138">
    <property type="entry name" value="RNase_PH"/>
    <property type="match status" value="1"/>
</dbReference>
<evidence type="ECO:0000256" key="1">
    <source>
        <dbReference type="ARBA" id="ARBA00006678"/>
    </source>
</evidence>
<feature type="domain" description="Exoribonuclease phosphorolytic" evidence="7">
    <location>
        <begin position="13"/>
        <end position="139"/>
    </location>
</feature>
<dbReference type="InterPro" id="IPR027408">
    <property type="entry name" value="PNPase/RNase_PH_dom_sf"/>
</dbReference>
<dbReference type="InterPro" id="IPR020568">
    <property type="entry name" value="Ribosomal_Su5_D2-typ_SF"/>
</dbReference>
<keyword evidence="4 6" id="KW-0819">tRNA processing</keyword>
<evidence type="ECO:0000313" key="9">
    <source>
        <dbReference type="EMBL" id="OQB74681.1"/>
    </source>
</evidence>
<evidence type="ECO:0000256" key="4">
    <source>
        <dbReference type="ARBA" id="ARBA00022694"/>
    </source>
</evidence>
<name>A0A1V6CCR4_UNCT6</name>